<proteinExistence type="predicted"/>
<protein>
    <submittedName>
        <fullName evidence="1">Uncharacterized protein</fullName>
    </submittedName>
</protein>
<reference evidence="1 2" key="1">
    <citation type="submission" date="2023-11" db="EMBL/GenBank/DDBJ databases">
        <authorList>
            <person name="Okamura Y."/>
        </authorList>
    </citation>
    <scope>NUCLEOTIDE SEQUENCE [LARGE SCALE GENOMIC DNA]</scope>
</reference>
<gene>
    <name evidence="1" type="ORF">LNINA_LOCUS2852</name>
</gene>
<name>A0AAV1J3I5_9NEOP</name>
<accession>A0AAV1J3I5</accession>
<dbReference type="EMBL" id="CAVLEF010000004">
    <property type="protein sequence ID" value="CAK1543011.1"/>
    <property type="molecule type" value="Genomic_DNA"/>
</dbReference>
<organism evidence="1 2">
    <name type="scientific">Leptosia nina</name>
    <dbReference type="NCBI Taxonomy" id="320188"/>
    <lineage>
        <taxon>Eukaryota</taxon>
        <taxon>Metazoa</taxon>
        <taxon>Ecdysozoa</taxon>
        <taxon>Arthropoda</taxon>
        <taxon>Hexapoda</taxon>
        <taxon>Insecta</taxon>
        <taxon>Pterygota</taxon>
        <taxon>Neoptera</taxon>
        <taxon>Endopterygota</taxon>
        <taxon>Lepidoptera</taxon>
        <taxon>Glossata</taxon>
        <taxon>Ditrysia</taxon>
        <taxon>Papilionoidea</taxon>
        <taxon>Pieridae</taxon>
        <taxon>Pierinae</taxon>
        <taxon>Leptosia</taxon>
    </lineage>
</organism>
<evidence type="ECO:0000313" key="2">
    <source>
        <dbReference type="Proteomes" id="UP001497472"/>
    </source>
</evidence>
<dbReference type="AlphaFoldDB" id="A0AAV1J3I5"/>
<dbReference type="Proteomes" id="UP001497472">
    <property type="component" value="Unassembled WGS sequence"/>
</dbReference>
<sequence length="67" mass="7358">MGRKLKSPPQILEAYPRYVDSLTSQDLAGRGLSITADGKPLDRGEDIAVAMCDAFRMGSSVFTHFRI</sequence>
<evidence type="ECO:0000313" key="1">
    <source>
        <dbReference type="EMBL" id="CAK1543011.1"/>
    </source>
</evidence>
<comment type="caution">
    <text evidence="1">The sequence shown here is derived from an EMBL/GenBank/DDBJ whole genome shotgun (WGS) entry which is preliminary data.</text>
</comment>
<keyword evidence="2" id="KW-1185">Reference proteome</keyword>